<evidence type="ECO:0000256" key="1">
    <source>
        <dbReference type="ARBA" id="ARBA00006335"/>
    </source>
</evidence>
<dbReference type="AlphaFoldDB" id="A0A1H0N197"/>
<dbReference type="Proteomes" id="UP000199651">
    <property type="component" value="Unassembled WGS sequence"/>
</dbReference>
<feature type="chain" id="PRO_5011650094" evidence="4">
    <location>
        <begin position="25"/>
        <end position="314"/>
    </location>
</feature>
<dbReference type="InterPro" id="IPR036691">
    <property type="entry name" value="Endo/exonu/phosph_ase_sf"/>
</dbReference>
<protein>
    <submittedName>
        <fullName evidence="6">Sphingomyelin phosphodiesterase</fullName>
    </submittedName>
</protein>
<accession>A0A1H0N197</accession>
<dbReference type="InterPro" id="IPR005135">
    <property type="entry name" value="Endo/exonuclease/phosphatase"/>
</dbReference>
<name>A0A1H0N197_9PSEU</name>
<dbReference type="NCBIfam" id="TIGR03395">
    <property type="entry name" value="sphingomy"/>
    <property type="match status" value="1"/>
</dbReference>
<reference evidence="7" key="1">
    <citation type="submission" date="2016-10" db="EMBL/GenBank/DDBJ databases">
        <authorList>
            <person name="Varghese N."/>
            <person name="Submissions S."/>
        </authorList>
    </citation>
    <scope>NUCLEOTIDE SEQUENCE [LARGE SCALE GENOMIC DNA]</scope>
    <source>
        <strain evidence="7">IBRC-M 10655</strain>
    </source>
</reference>
<dbReference type="GO" id="GO:0005576">
    <property type="term" value="C:extracellular region"/>
    <property type="evidence" value="ECO:0007669"/>
    <property type="project" value="InterPro"/>
</dbReference>
<dbReference type="OrthoDB" id="338539at2"/>
<dbReference type="PANTHER" id="PTHR16320">
    <property type="entry name" value="SPHINGOMYELINASE FAMILY MEMBER"/>
    <property type="match status" value="1"/>
</dbReference>
<keyword evidence="2 4" id="KW-0732">Signal</keyword>
<gene>
    <name evidence="6" type="ORF">SAMN05192558_105145</name>
</gene>
<evidence type="ECO:0000313" key="6">
    <source>
        <dbReference type="EMBL" id="SDO86402.1"/>
    </source>
</evidence>
<dbReference type="RefSeq" id="WP_091374720.1">
    <property type="nucleotide sequence ID" value="NZ_SNXU01000001.1"/>
</dbReference>
<dbReference type="SUPFAM" id="SSF56219">
    <property type="entry name" value="DNase I-like"/>
    <property type="match status" value="1"/>
</dbReference>
<keyword evidence="7" id="KW-1185">Reference proteome</keyword>
<comment type="similarity">
    <text evidence="1">Belongs to the neutral sphingomyelinase family.</text>
</comment>
<evidence type="ECO:0000313" key="7">
    <source>
        <dbReference type="Proteomes" id="UP000199651"/>
    </source>
</evidence>
<dbReference type="STRING" id="504798.SAMN05421871_102195"/>
<dbReference type="Pfam" id="PF03372">
    <property type="entry name" value="Exo_endo_phos"/>
    <property type="match status" value="1"/>
</dbReference>
<feature type="domain" description="Endonuclease/exonuclease/phosphatase" evidence="5">
    <location>
        <begin position="54"/>
        <end position="266"/>
    </location>
</feature>
<keyword evidence="3" id="KW-0378">Hydrolase</keyword>
<feature type="signal peptide" evidence="4">
    <location>
        <begin position="1"/>
        <end position="24"/>
    </location>
</feature>
<organism evidence="6 7">
    <name type="scientific">Actinokineospora alba</name>
    <dbReference type="NCBI Taxonomy" id="504798"/>
    <lineage>
        <taxon>Bacteria</taxon>
        <taxon>Bacillati</taxon>
        <taxon>Actinomycetota</taxon>
        <taxon>Actinomycetes</taxon>
        <taxon>Pseudonocardiales</taxon>
        <taxon>Pseudonocardiaceae</taxon>
        <taxon>Actinokineospora</taxon>
    </lineage>
</organism>
<dbReference type="InterPro" id="IPR038772">
    <property type="entry name" value="Sph/SMPD2-like"/>
</dbReference>
<evidence type="ECO:0000256" key="3">
    <source>
        <dbReference type="ARBA" id="ARBA00022801"/>
    </source>
</evidence>
<evidence type="ECO:0000256" key="2">
    <source>
        <dbReference type="ARBA" id="ARBA00022729"/>
    </source>
</evidence>
<evidence type="ECO:0000259" key="5">
    <source>
        <dbReference type="Pfam" id="PF03372"/>
    </source>
</evidence>
<dbReference type="EMBL" id="FNJB01000005">
    <property type="protein sequence ID" value="SDO86402.1"/>
    <property type="molecule type" value="Genomic_DNA"/>
</dbReference>
<dbReference type="InterPro" id="IPR017766">
    <property type="entry name" value="Sphingomyelinase/PLipase_C"/>
</dbReference>
<evidence type="ECO:0000256" key="4">
    <source>
        <dbReference type="SAM" id="SignalP"/>
    </source>
</evidence>
<dbReference type="CDD" id="cd09078">
    <property type="entry name" value="nSMase"/>
    <property type="match status" value="1"/>
</dbReference>
<proteinExistence type="inferred from homology"/>
<dbReference type="PANTHER" id="PTHR16320:SF23">
    <property type="entry name" value="SPHINGOMYELINASE C 1"/>
    <property type="match status" value="1"/>
</dbReference>
<sequence length="314" mass="34224">MRTQMLFTSLLVAGLGLTAAPAQAAPTAPKIASYNVFMLSRNLYPNWGQVTRADLIDQQNVLAGQDIVVLNEVFDNEAGDRLLRNLSDTYPHQTPVVGRSRSGWDATLGGYSDYTPEDGGTAVISRWPITRKVQHVFTQRCGAEPMSNKGFAYVRLSSPSGPIHVVGVHAQAEDGSCSVSPGSVRTSQRAEIRAFLDRQAIPATEPVYVAGDLNVIGESAEYGQMLTSLNARAPRLTGHRYSWDCVTNSVCKGQYGNAAPEHLDYVLSINGHPGGDLINDTRAVKSPTWKVTSWFTTYSYNDYSDHYPVFAYGA</sequence>
<dbReference type="Gene3D" id="3.60.10.10">
    <property type="entry name" value="Endonuclease/exonuclease/phosphatase"/>
    <property type="match status" value="1"/>
</dbReference>
<dbReference type="GO" id="GO:0004767">
    <property type="term" value="F:sphingomyelin phosphodiesterase activity"/>
    <property type="evidence" value="ECO:0007669"/>
    <property type="project" value="InterPro"/>
</dbReference>